<proteinExistence type="predicted"/>
<evidence type="ECO:0000313" key="2">
    <source>
        <dbReference type="EMBL" id="GAA2575573.1"/>
    </source>
</evidence>
<accession>A0ABN3P9Y0</accession>
<comment type="caution">
    <text evidence="2">The sequence shown here is derived from an EMBL/GenBank/DDBJ whole genome shotgun (WGS) entry which is preliminary data.</text>
</comment>
<organism evidence="2 3">
    <name type="scientific">Actinomadura fulvescens</name>
    <dbReference type="NCBI Taxonomy" id="46160"/>
    <lineage>
        <taxon>Bacteria</taxon>
        <taxon>Bacillati</taxon>
        <taxon>Actinomycetota</taxon>
        <taxon>Actinomycetes</taxon>
        <taxon>Streptosporangiales</taxon>
        <taxon>Thermomonosporaceae</taxon>
        <taxon>Actinomadura</taxon>
    </lineage>
</organism>
<protein>
    <recommendedName>
        <fullName evidence="4">Transposase</fullName>
    </recommendedName>
</protein>
<evidence type="ECO:0000256" key="1">
    <source>
        <dbReference type="SAM" id="MobiDB-lite"/>
    </source>
</evidence>
<name>A0ABN3P9Y0_9ACTN</name>
<evidence type="ECO:0008006" key="4">
    <source>
        <dbReference type="Google" id="ProtNLM"/>
    </source>
</evidence>
<evidence type="ECO:0000313" key="3">
    <source>
        <dbReference type="Proteomes" id="UP001501509"/>
    </source>
</evidence>
<keyword evidence="3" id="KW-1185">Reference proteome</keyword>
<reference evidence="2 3" key="1">
    <citation type="journal article" date="2019" name="Int. J. Syst. Evol. Microbiol.">
        <title>The Global Catalogue of Microorganisms (GCM) 10K type strain sequencing project: providing services to taxonomists for standard genome sequencing and annotation.</title>
        <authorList>
            <consortium name="The Broad Institute Genomics Platform"/>
            <consortium name="The Broad Institute Genome Sequencing Center for Infectious Disease"/>
            <person name="Wu L."/>
            <person name="Ma J."/>
        </authorList>
    </citation>
    <scope>NUCLEOTIDE SEQUENCE [LARGE SCALE GENOMIC DNA]</scope>
    <source>
        <strain evidence="2 3">JCM 6833</strain>
    </source>
</reference>
<gene>
    <name evidence="2" type="ORF">GCM10010411_04790</name>
</gene>
<dbReference type="Proteomes" id="UP001501509">
    <property type="component" value="Unassembled WGS sequence"/>
</dbReference>
<sequence length="132" mass="13940">MTAGVEVAPARREVVALDGADHGLSDPGLQTHLGHRETSLLTLLSQGLTDAHAEPPLERTTANPTHTPAISILGTAMPIERQATRSKQGKISHHSRTPAPKIALVHHEIVSLSHPRHAPAVNAPPESGARLT</sequence>
<feature type="region of interest" description="Disordered" evidence="1">
    <location>
        <begin position="113"/>
        <end position="132"/>
    </location>
</feature>
<dbReference type="EMBL" id="BAAATD010000001">
    <property type="protein sequence ID" value="GAA2575573.1"/>
    <property type="molecule type" value="Genomic_DNA"/>
</dbReference>